<reference evidence="2 3" key="1">
    <citation type="submission" date="2018-08" db="EMBL/GenBank/DDBJ databases">
        <title>Genome and evolution of the arbuscular mycorrhizal fungus Diversispora epigaea (formerly Glomus versiforme) and its bacterial endosymbionts.</title>
        <authorList>
            <person name="Sun X."/>
            <person name="Fei Z."/>
            <person name="Harrison M."/>
        </authorList>
    </citation>
    <scope>NUCLEOTIDE SEQUENCE [LARGE SCALE GENOMIC DNA]</scope>
    <source>
        <strain evidence="2 3">IT104</strain>
    </source>
</reference>
<feature type="signal peptide" evidence="1">
    <location>
        <begin position="1"/>
        <end position="22"/>
    </location>
</feature>
<dbReference type="Proteomes" id="UP000266861">
    <property type="component" value="Unassembled WGS sequence"/>
</dbReference>
<accession>A0A397IRN1</accession>
<keyword evidence="3" id="KW-1185">Reference proteome</keyword>
<dbReference type="AlphaFoldDB" id="A0A397IRN1"/>
<keyword evidence="1" id="KW-0732">Signal</keyword>
<dbReference type="EMBL" id="PQFF01000149">
    <property type="protein sequence ID" value="RHZ78669.1"/>
    <property type="molecule type" value="Genomic_DNA"/>
</dbReference>
<name>A0A397IRN1_9GLOM</name>
<evidence type="ECO:0000313" key="3">
    <source>
        <dbReference type="Proteomes" id="UP000266861"/>
    </source>
</evidence>
<feature type="chain" id="PRO_5017243781" evidence="1">
    <location>
        <begin position="23"/>
        <end position="111"/>
    </location>
</feature>
<sequence length="111" mass="12909">MKFKLSPILILIFVATFSVAIAIPEKREDFWDASEKREPSIWKRQDFWKRQEGEKTGFLGCGSSIKKGRLLMPSYIAAFQGDEKHPEYTTIILALTQFFNPQKVNNRNIKK</sequence>
<organism evidence="2 3">
    <name type="scientific">Diversispora epigaea</name>
    <dbReference type="NCBI Taxonomy" id="1348612"/>
    <lineage>
        <taxon>Eukaryota</taxon>
        <taxon>Fungi</taxon>
        <taxon>Fungi incertae sedis</taxon>
        <taxon>Mucoromycota</taxon>
        <taxon>Glomeromycotina</taxon>
        <taxon>Glomeromycetes</taxon>
        <taxon>Diversisporales</taxon>
        <taxon>Diversisporaceae</taxon>
        <taxon>Diversispora</taxon>
    </lineage>
</organism>
<protein>
    <submittedName>
        <fullName evidence="2">Uncharacterized protein</fullName>
    </submittedName>
</protein>
<gene>
    <name evidence="2" type="ORF">Glove_158g43</name>
</gene>
<proteinExistence type="predicted"/>
<evidence type="ECO:0000313" key="2">
    <source>
        <dbReference type="EMBL" id="RHZ78669.1"/>
    </source>
</evidence>
<comment type="caution">
    <text evidence="2">The sequence shown here is derived from an EMBL/GenBank/DDBJ whole genome shotgun (WGS) entry which is preliminary data.</text>
</comment>
<evidence type="ECO:0000256" key="1">
    <source>
        <dbReference type="SAM" id="SignalP"/>
    </source>
</evidence>